<evidence type="ECO:0000313" key="3">
    <source>
        <dbReference type="EMBL" id="KAJ8313920.1"/>
    </source>
</evidence>
<evidence type="ECO:0000313" key="4">
    <source>
        <dbReference type="Proteomes" id="UP001217089"/>
    </source>
</evidence>
<evidence type="ECO:0000259" key="2">
    <source>
        <dbReference type="SMART" id="SM00597"/>
    </source>
</evidence>
<accession>A0ABQ9FE42</accession>
<dbReference type="Pfam" id="PF25431">
    <property type="entry name" value="zf-C17orf113"/>
    <property type="match status" value="1"/>
</dbReference>
<organism evidence="3 4">
    <name type="scientific">Tegillarca granosa</name>
    <name type="common">Malaysian cockle</name>
    <name type="synonym">Anadara granosa</name>
    <dbReference type="NCBI Taxonomy" id="220873"/>
    <lineage>
        <taxon>Eukaryota</taxon>
        <taxon>Metazoa</taxon>
        <taxon>Spiralia</taxon>
        <taxon>Lophotrochozoa</taxon>
        <taxon>Mollusca</taxon>
        <taxon>Bivalvia</taxon>
        <taxon>Autobranchia</taxon>
        <taxon>Pteriomorphia</taxon>
        <taxon>Arcoida</taxon>
        <taxon>Arcoidea</taxon>
        <taxon>Arcidae</taxon>
        <taxon>Tegillarca</taxon>
    </lineage>
</organism>
<dbReference type="InterPro" id="IPR012337">
    <property type="entry name" value="RNaseH-like_sf"/>
</dbReference>
<dbReference type="InterPro" id="IPR057456">
    <property type="entry name" value="Znf_C17orf113"/>
</dbReference>
<reference evidence="3 4" key="1">
    <citation type="submission" date="2022-12" db="EMBL/GenBank/DDBJ databases">
        <title>Chromosome-level genome of Tegillarca granosa.</title>
        <authorList>
            <person name="Kim J."/>
        </authorList>
    </citation>
    <scope>NUCLEOTIDE SEQUENCE [LARGE SCALE GENOMIC DNA]</scope>
    <source>
        <strain evidence="3">Teg-2019</strain>
        <tissue evidence="3">Adductor muscle</tissue>
    </source>
</reference>
<proteinExistence type="predicted"/>
<dbReference type="SUPFAM" id="SSF53098">
    <property type="entry name" value="Ribonuclease H-like"/>
    <property type="match status" value="1"/>
</dbReference>
<dbReference type="Pfam" id="PF14291">
    <property type="entry name" value="DUF4371"/>
    <property type="match status" value="1"/>
</dbReference>
<dbReference type="SMART" id="SM00597">
    <property type="entry name" value="ZnF_TTF"/>
    <property type="match status" value="1"/>
</dbReference>
<sequence length="835" mass="94956">MAGKRQSLDSFFKPRGAAPKKQAVDEPEEKKQKSLTQRKFQESWKALFSWLLYDPVRNVMTCKYCANYHGAKGTDFAKGSSHFKKETLQKHNSSVRHKNAVEFCLCKEKPNTIRQSLFHQAMLQDKRTIDDLKIKFVTLYCIAKEEMPFTKFPVLLQVQRKNGLQINKIYENDVKCAELVHCISICLKGELVKSMRESEFFSVLIDAATDSGNKENEAVVVRYVKDGVMETSILGVIELEHADSAGTVAAIDKAFSSADEDLNLENHMVAFCSDGASVNFGSRSGVAKQLTDRCPWLIPIWCLPHRLELAVTDMLKKSDLGSKVVDALHLIYKTYHYSPKSKRELQLLAKELGVRIKTPTRVKGTRWSPHTEKALQILILPHKGKSSADEGQYSIVFNHMEHLAATSTNADVKGRATHLVRLMKTFNFIAFCHILLDVLKVVSCLSCDLQDNKTILMTATTSIKSTVSDLELLKTAPLENGSTSNFIEFMKAQTEKADVKFQGLHITGSPDLNDITFDTIPLSLRQQINEALSMVTDGMKNRFRSILGIGEDDNQAKVVKSFSVFNHDTWPESECELAEYGNEQVLFITHWFEAILLSNGCSLQSVLKEWKSLKVLVNVEFKDKPFTSLWKILLSKEPYSVKYMSAMQKIQVCDLQLKDITSCLLGKQKETHSDSVKKLYREIASLLSGETGVYPGFALFLTDACFSSFPETSYYNYKDDFSSEEWNFICILNKIFSLHCKTSQSFDKQLTSKRQFHYETYLKKHPLFYEKKRDWGFRWHSVALQECFVLLFLDNLVRLTVQQDPSPGQSKTSQICTLPITLKVHQKTMILFAIP</sequence>
<dbReference type="Proteomes" id="UP001217089">
    <property type="component" value="Unassembled WGS sequence"/>
</dbReference>
<keyword evidence="4" id="KW-1185">Reference proteome</keyword>
<dbReference type="PANTHER" id="PTHR46880">
    <property type="entry name" value="RAS-ASSOCIATING DOMAIN-CONTAINING PROTEIN"/>
    <property type="match status" value="1"/>
</dbReference>
<comment type="caution">
    <text evidence="3">The sequence shown here is derived from an EMBL/GenBank/DDBJ whole genome shotgun (WGS) entry which is preliminary data.</text>
</comment>
<dbReference type="InterPro" id="IPR025398">
    <property type="entry name" value="DUF4371"/>
</dbReference>
<evidence type="ECO:0000256" key="1">
    <source>
        <dbReference type="SAM" id="MobiDB-lite"/>
    </source>
</evidence>
<feature type="domain" description="TTF-type" evidence="2">
    <location>
        <begin position="36"/>
        <end position="123"/>
    </location>
</feature>
<feature type="compositionally biased region" description="Basic and acidic residues" evidence="1">
    <location>
        <begin position="22"/>
        <end position="32"/>
    </location>
</feature>
<gene>
    <name evidence="3" type="ORF">KUTeg_008481</name>
</gene>
<protein>
    <recommendedName>
        <fullName evidence="2">TTF-type domain-containing protein</fullName>
    </recommendedName>
</protein>
<dbReference type="EMBL" id="JARBDR010000342">
    <property type="protein sequence ID" value="KAJ8313920.1"/>
    <property type="molecule type" value="Genomic_DNA"/>
</dbReference>
<feature type="region of interest" description="Disordered" evidence="1">
    <location>
        <begin position="1"/>
        <end position="34"/>
    </location>
</feature>
<name>A0ABQ9FE42_TEGGR</name>
<dbReference type="PANTHER" id="PTHR46880:SF5">
    <property type="entry name" value="DUF4371 DOMAIN-CONTAINING PROTEIN"/>
    <property type="match status" value="1"/>
</dbReference>
<dbReference type="InterPro" id="IPR006580">
    <property type="entry name" value="Znf_TTF"/>
</dbReference>